<keyword evidence="3" id="KW-1185">Reference proteome</keyword>
<reference evidence="2" key="1">
    <citation type="submission" date="2023-03" db="EMBL/GenBank/DDBJ databases">
        <title>Chitinimonas shenzhenensis gen. nov., sp. nov., a novel member of family Burkholderiaceae isolated from activated sludge collected in Shen Zhen, China.</title>
        <authorList>
            <person name="Wang X."/>
        </authorList>
    </citation>
    <scope>NUCLEOTIDE SEQUENCE</scope>
    <source>
        <strain evidence="2">DQS-5</strain>
    </source>
</reference>
<protein>
    <submittedName>
        <fullName evidence="2">Polyphosphate:AMP phosphotransferase</fullName>
    </submittedName>
</protein>
<evidence type="ECO:0000313" key="2">
    <source>
        <dbReference type="EMBL" id="MDK2123605.1"/>
    </source>
</evidence>
<dbReference type="InterPro" id="IPR022488">
    <property type="entry name" value="PPK2-related"/>
</dbReference>
<dbReference type="NCBIfam" id="TIGR03708">
    <property type="entry name" value="poly_P_AMP_trns"/>
    <property type="match status" value="1"/>
</dbReference>
<sequence length="501" mass="58577">MFETAELGHKLDKAIYRQEEPGLRQALLEAQYELKQRSEFAVVILINGVDGAGKGETVNLLNEWMDPRLIQTHAFGAPSDEESDRPRMWRYWRALPPKGRVGILFGSWYSEPILQRVSGDIKAARFEQENEEIVRFEKMLVHEGVLLFKFWFHLAKDRQKKRLKELEKDPRTRWRVTDADWEHFKHYDEFREVSEKSLLKTSSAEAPWVVIDGEDTCYRSLTVGRLLLAGIRKRLDQPDSRVMAIEAAPLLPPLDKLYLLDRLTLNQTMEKADYERELEAWQGKLNTLSRHPAFTKRSVVAVFEGHDAAGKGGAIRRLTAALDARQYQVVPIAAPTEEERAQPYLWRFWRHLPRRGRLTIFDRSWYGRVLVERVEGFCAEADWMRAYAEINDFEREMVENGVIVVKFWLAIDQDEQLKRFNEREQIEFKRFKITEEDWRNREKWGQYAVAVHDMVDRTSTSIAPWTLVEANNKLYARIKILKTLCKAIESALAAPKGERNG</sequence>
<evidence type="ECO:0000313" key="3">
    <source>
        <dbReference type="Proteomes" id="UP001172778"/>
    </source>
</evidence>
<dbReference type="Proteomes" id="UP001172778">
    <property type="component" value="Unassembled WGS sequence"/>
</dbReference>
<organism evidence="2 3">
    <name type="scientific">Parachitinimonas caeni</name>
    <dbReference type="NCBI Taxonomy" id="3031301"/>
    <lineage>
        <taxon>Bacteria</taxon>
        <taxon>Pseudomonadati</taxon>
        <taxon>Pseudomonadota</taxon>
        <taxon>Betaproteobacteria</taxon>
        <taxon>Neisseriales</taxon>
        <taxon>Chitinibacteraceae</taxon>
        <taxon>Parachitinimonas</taxon>
    </lineage>
</organism>
<gene>
    <name evidence="2" type="primary">pap</name>
    <name evidence="2" type="ORF">PZA18_06035</name>
</gene>
<dbReference type="Gene3D" id="3.40.50.300">
    <property type="entry name" value="P-loop containing nucleotide triphosphate hydrolases"/>
    <property type="match status" value="2"/>
</dbReference>
<dbReference type="SUPFAM" id="SSF52540">
    <property type="entry name" value="P-loop containing nucleoside triphosphate hydrolases"/>
    <property type="match status" value="2"/>
</dbReference>
<proteinExistence type="predicted"/>
<evidence type="ECO:0000259" key="1">
    <source>
        <dbReference type="Pfam" id="PF03976"/>
    </source>
</evidence>
<dbReference type="PANTHER" id="PTHR34383">
    <property type="entry name" value="POLYPHOSPHATE:AMP PHOSPHOTRANSFERASE-RELATED"/>
    <property type="match status" value="1"/>
</dbReference>
<feature type="domain" description="Polyphosphate kinase-2-related" evidence="1">
    <location>
        <begin position="11"/>
        <end position="233"/>
    </location>
</feature>
<comment type="caution">
    <text evidence="2">The sequence shown here is derived from an EMBL/GenBank/DDBJ whole genome shotgun (WGS) entry which is preliminary data.</text>
</comment>
<dbReference type="EMBL" id="JARRAF010000005">
    <property type="protein sequence ID" value="MDK2123605.1"/>
    <property type="molecule type" value="Genomic_DNA"/>
</dbReference>
<accession>A0ABT7DU56</accession>
<dbReference type="Pfam" id="PF03976">
    <property type="entry name" value="PPK2"/>
    <property type="match status" value="2"/>
</dbReference>
<name>A0ABT7DU56_9NEIS</name>
<dbReference type="InterPro" id="IPR022489">
    <property type="entry name" value="PolyP_AMP_Tfrase"/>
</dbReference>
<dbReference type="RefSeq" id="WP_284099903.1">
    <property type="nucleotide sequence ID" value="NZ_JARRAF010000005.1"/>
</dbReference>
<dbReference type="PANTHER" id="PTHR34383:SF3">
    <property type="entry name" value="POLYPHOSPHATE:AMP PHOSPHOTRANSFERASE"/>
    <property type="match status" value="1"/>
</dbReference>
<feature type="domain" description="Polyphosphate kinase-2-related" evidence="1">
    <location>
        <begin position="269"/>
        <end position="491"/>
    </location>
</feature>
<dbReference type="InterPro" id="IPR027417">
    <property type="entry name" value="P-loop_NTPase"/>
</dbReference>